<evidence type="ECO:0000313" key="2">
    <source>
        <dbReference type="Proteomes" id="UP000004169"/>
    </source>
</evidence>
<organism evidence="1 2">
    <name type="scientific">Magnetospirillum molischianum DSM 120</name>
    <dbReference type="NCBI Taxonomy" id="1150626"/>
    <lineage>
        <taxon>Bacteria</taxon>
        <taxon>Pseudomonadati</taxon>
        <taxon>Pseudomonadota</taxon>
        <taxon>Alphaproteobacteria</taxon>
        <taxon>Rhodospirillales</taxon>
        <taxon>Rhodospirillaceae</taxon>
        <taxon>Magnetospirillum</taxon>
    </lineage>
</organism>
<gene>
    <name evidence="1" type="ORF">PHAMO_80101</name>
</gene>
<dbReference type="EMBL" id="CAHP01000060">
    <property type="protein sequence ID" value="CCG43310.1"/>
    <property type="molecule type" value="Genomic_DNA"/>
</dbReference>
<dbReference type="OrthoDB" id="7849912at2"/>
<comment type="caution">
    <text evidence="1">The sequence shown here is derived from an EMBL/GenBank/DDBJ whole genome shotgun (WGS) entry which is preliminary data.</text>
</comment>
<keyword evidence="2" id="KW-1185">Reference proteome</keyword>
<dbReference type="Proteomes" id="UP000004169">
    <property type="component" value="Unassembled WGS sequence"/>
</dbReference>
<sequence>MDATTTRRLFGPFYGCDFTFAAMEKMALRKVSPSGPATKKAIEGEDEKVKVTKSRPLVTEKMFLAEAELMRSKWFDYRRMHPVQATFLFAHCYTLGVKRAWRKYIDHEAAERARGLADENVFKLEPGGFTGVWKARQTADLMGLPYDFFVNRQMDLALDGCWNQVPRPCHLYDPDRLANVSLAWDEWTEAKLQMASDPWYLLVNYVGHRNQDAHQEWLISQAKRRARPEFILSTICFKEPMLLPERAVAVFGDRKIEIAREIASSN</sequence>
<reference evidence="1 2" key="1">
    <citation type="journal article" date="2012" name="J. Bacteriol.">
        <title>Draft Genome Sequence of the Purple Photosynthetic Bacterium Phaeospirillum molischianum DSM120, a Particularly Versatile Bacterium.</title>
        <authorList>
            <person name="Duquesne K."/>
            <person name="Prima V."/>
            <person name="Ji B."/>
            <person name="Rouy Z."/>
            <person name="Medigue C."/>
            <person name="Talla E."/>
            <person name="Sturgis J.N."/>
        </authorList>
    </citation>
    <scope>NUCLEOTIDE SEQUENCE [LARGE SCALE GENOMIC DNA]</scope>
    <source>
        <strain evidence="2">DSM120</strain>
    </source>
</reference>
<dbReference type="RefSeq" id="WP_002731394.1">
    <property type="nucleotide sequence ID" value="NZ_CAHP01000060.1"/>
</dbReference>
<accession>H8FY72</accession>
<dbReference type="eggNOG" id="ENOG50347D8">
    <property type="taxonomic scope" value="Bacteria"/>
</dbReference>
<protein>
    <submittedName>
        <fullName evidence="1">Uncharacterized protein</fullName>
    </submittedName>
</protein>
<evidence type="ECO:0000313" key="1">
    <source>
        <dbReference type="EMBL" id="CCG43310.1"/>
    </source>
</evidence>
<dbReference type="AlphaFoldDB" id="H8FY72"/>
<proteinExistence type="predicted"/>
<name>H8FY72_MAGML</name>
<dbReference type="STRING" id="1150626.PHAMO_80101"/>